<protein>
    <recommendedName>
        <fullName evidence="3">DUF559 domain-containing protein</fullName>
    </recommendedName>
</protein>
<dbReference type="Proteomes" id="UP001589609">
    <property type="component" value="Unassembled WGS sequence"/>
</dbReference>
<gene>
    <name evidence="1" type="ORF">ACFFMS_20695</name>
</gene>
<proteinExistence type="predicted"/>
<evidence type="ECO:0000313" key="2">
    <source>
        <dbReference type="Proteomes" id="UP001589609"/>
    </source>
</evidence>
<keyword evidence="2" id="KW-1185">Reference proteome</keyword>
<organism evidence="1 2">
    <name type="scientific">Ectobacillus funiculus</name>
    <dbReference type="NCBI Taxonomy" id="137993"/>
    <lineage>
        <taxon>Bacteria</taxon>
        <taxon>Bacillati</taxon>
        <taxon>Bacillota</taxon>
        <taxon>Bacilli</taxon>
        <taxon>Bacillales</taxon>
        <taxon>Bacillaceae</taxon>
        <taxon>Ectobacillus</taxon>
    </lineage>
</organism>
<sequence>MTNSLAKQQKSYSVGRWLGEIGFTFIIFRQKTPHFKHVMDVAQW</sequence>
<dbReference type="EMBL" id="JBHMAF010000166">
    <property type="protein sequence ID" value="MFB9760707.1"/>
    <property type="molecule type" value="Genomic_DNA"/>
</dbReference>
<accession>A0ABV5WJA3</accession>
<name>A0ABV5WJA3_9BACI</name>
<comment type="caution">
    <text evidence="1">The sequence shown here is derived from an EMBL/GenBank/DDBJ whole genome shotgun (WGS) entry which is preliminary data.</text>
</comment>
<evidence type="ECO:0000313" key="1">
    <source>
        <dbReference type="EMBL" id="MFB9760707.1"/>
    </source>
</evidence>
<dbReference type="RefSeq" id="WP_379950988.1">
    <property type="nucleotide sequence ID" value="NZ_JBHMAF010000166.1"/>
</dbReference>
<evidence type="ECO:0008006" key="3">
    <source>
        <dbReference type="Google" id="ProtNLM"/>
    </source>
</evidence>
<reference evidence="1 2" key="1">
    <citation type="submission" date="2024-09" db="EMBL/GenBank/DDBJ databases">
        <authorList>
            <person name="Sun Q."/>
            <person name="Mori K."/>
        </authorList>
    </citation>
    <scope>NUCLEOTIDE SEQUENCE [LARGE SCALE GENOMIC DNA]</scope>
    <source>
        <strain evidence="1 2">JCM 11201</strain>
    </source>
</reference>